<gene>
    <name evidence="2" type="ORF">ACFFGH_10060</name>
</gene>
<dbReference type="RefSeq" id="WP_386667806.1">
    <property type="nucleotide sequence ID" value="NZ_JBHLTG010000002.1"/>
</dbReference>
<evidence type="ECO:0000256" key="1">
    <source>
        <dbReference type="SAM" id="MobiDB-lite"/>
    </source>
</evidence>
<feature type="region of interest" description="Disordered" evidence="1">
    <location>
        <begin position="200"/>
        <end position="311"/>
    </location>
</feature>
<sequence length="311" mass="31676">MRTSETAFRHVAGWLPGTALALALILTGCGNPGSPFGEDDAQTDGSQTDGSQTGGGSDGENGPDDDSGGTDDSGGSDGPDDDGSGGNGQVEYEWGLPASDTSVGEQHQGAEGSAYIALSSSCAEGAEFVSPDYAPTYNFESPRNVLLFAAGVRLCEGDIDSARELSGHAEALGTAGLTPDDWAFCVLHKVVQSVLEQRPPEDFQCGEGTAPPFREGESETGETFIDDPLTLHVDESVPPEPVPGPDGETDPDPDGSPEGDQGTEGEEGTEGEQDTEGEQGTEGEDGENDGADTDGGGGGDIVPDTETQSVS</sequence>
<feature type="compositionally biased region" description="Acidic residues" evidence="1">
    <location>
        <begin position="247"/>
        <end position="292"/>
    </location>
</feature>
<dbReference type="Proteomes" id="UP001589896">
    <property type="component" value="Unassembled WGS sequence"/>
</dbReference>
<dbReference type="PROSITE" id="PS51257">
    <property type="entry name" value="PROKAR_LIPOPROTEIN"/>
    <property type="match status" value="1"/>
</dbReference>
<evidence type="ECO:0000313" key="3">
    <source>
        <dbReference type="Proteomes" id="UP001589896"/>
    </source>
</evidence>
<organism evidence="2 3">
    <name type="scientific">Lysobacter korlensis</name>
    <dbReference type="NCBI Taxonomy" id="553636"/>
    <lineage>
        <taxon>Bacteria</taxon>
        <taxon>Pseudomonadati</taxon>
        <taxon>Pseudomonadota</taxon>
        <taxon>Gammaproteobacteria</taxon>
        <taxon>Lysobacterales</taxon>
        <taxon>Lysobacteraceae</taxon>
        <taxon>Lysobacter</taxon>
    </lineage>
</organism>
<keyword evidence="3" id="KW-1185">Reference proteome</keyword>
<dbReference type="EMBL" id="JBHLTG010000002">
    <property type="protein sequence ID" value="MFC0678183.1"/>
    <property type="molecule type" value="Genomic_DNA"/>
</dbReference>
<feature type="region of interest" description="Disordered" evidence="1">
    <location>
        <begin position="28"/>
        <end position="94"/>
    </location>
</feature>
<accession>A0ABV6RMH8</accession>
<comment type="caution">
    <text evidence="2">The sequence shown here is derived from an EMBL/GenBank/DDBJ whole genome shotgun (WGS) entry which is preliminary data.</text>
</comment>
<evidence type="ECO:0000313" key="2">
    <source>
        <dbReference type="EMBL" id="MFC0678183.1"/>
    </source>
</evidence>
<reference evidence="2 3" key="1">
    <citation type="submission" date="2024-09" db="EMBL/GenBank/DDBJ databases">
        <authorList>
            <person name="Sun Q."/>
            <person name="Mori K."/>
        </authorList>
    </citation>
    <scope>NUCLEOTIDE SEQUENCE [LARGE SCALE GENOMIC DNA]</scope>
    <source>
        <strain evidence="2 3">KCTC 23076</strain>
    </source>
</reference>
<proteinExistence type="predicted"/>
<name>A0ABV6RMH8_9GAMM</name>
<protein>
    <submittedName>
        <fullName evidence="2">Uncharacterized protein</fullName>
    </submittedName>
</protein>